<dbReference type="EMBL" id="KV417570">
    <property type="protein sequence ID" value="KZP18726.1"/>
    <property type="molecule type" value="Genomic_DNA"/>
</dbReference>
<name>A0A166HCY7_9AGAM</name>
<dbReference type="PANTHER" id="PTHR33559">
    <property type="entry name" value="PROTEASOME ASSEMBLY CHAPERONE 4"/>
    <property type="match status" value="1"/>
</dbReference>
<dbReference type="Proteomes" id="UP000076532">
    <property type="component" value="Unassembled WGS sequence"/>
</dbReference>
<evidence type="ECO:0000313" key="2">
    <source>
        <dbReference type="Proteomes" id="UP000076532"/>
    </source>
</evidence>
<dbReference type="GO" id="GO:0043248">
    <property type="term" value="P:proteasome assembly"/>
    <property type="evidence" value="ECO:0007669"/>
    <property type="project" value="InterPro"/>
</dbReference>
<dbReference type="PANTHER" id="PTHR33559:SF1">
    <property type="entry name" value="PROTEASOME ASSEMBLY CHAPERONE 4"/>
    <property type="match status" value="1"/>
</dbReference>
<dbReference type="InterPro" id="IPR032157">
    <property type="entry name" value="PAC4"/>
</dbReference>
<accession>A0A166HCY7</accession>
<reference evidence="1 2" key="1">
    <citation type="journal article" date="2016" name="Mol. Biol. Evol.">
        <title>Comparative Genomics of Early-Diverging Mushroom-Forming Fungi Provides Insights into the Origins of Lignocellulose Decay Capabilities.</title>
        <authorList>
            <person name="Nagy L.G."/>
            <person name="Riley R."/>
            <person name="Tritt A."/>
            <person name="Adam C."/>
            <person name="Daum C."/>
            <person name="Floudas D."/>
            <person name="Sun H."/>
            <person name="Yadav J.S."/>
            <person name="Pangilinan J."/>
            <person name="Larsson K.H."/>
            <person name="Matsuura K."/>
            <person name="Barry K."/>
            <person name="Labutti K."/>
            <person name="Kuo R."/>
            <person name="Ohm R.A."/>
            <person name="Bhattacharya S.S."/>
            <person name="Shirouzu T."/>
            <person name="Yoshinaga Y."/>
            <person name="Martin F.M."/>
            <person name="Grigoriev I.V."/>
            <person name="Hibbett D.S."/>
        </authorList>
    </citation>
    <scope>NUCLEOTIDE SEQUENCE [LARGE SCALE GENOMIC DNA]</scope>
    <source>
        <strain evidence="1 2">CBS 109695</strain>
    </source>
</reference>
<organism evidence="1 2">
    <name type="scientific">Athelia psychrophila</name>
    <dbReference type="NCBI Taxonomy" id="1759441"/>
    <lineage>
        <taxon>Eukaryota</taxon>
        <taxon>Fungi</taxon>
        <taxon>Dikarya</taxon>
        <taxon>Basidiomycota</taxon>
        <taxon>Agaricomycotina</taxon>
        <taxon>Agaricomycetes</taxon>
        <taxon>Agaricomycetidae</taxon>
        <taxon>Atheliales</taxon>
        <taxon>Atheliaceae</taxon>
        <taxon>Athelia</taxon>
    </lineage>
</organism>
<dbReference type="Pfam" id="PF16093">
    <property type="entry name" value="PAC4"/>
    <property type="match status" value="1"/>
</dbReference>
<evidence type="ECO:0000313" key="1">
    <source>
        <dbReference type="EMBL" id="KZP18726.1"/>
    </source>
</evidence>
<sequence>MITVETKYLPPSEPSLPALALQITSLVGSYMLWIGTTDPAAGPDAAAQAPLHGSLARDWACAMPALTPGLPAPATSLFRSSSSDVALAMAQRLARRFQKQIFLSVDVPPSFLSMGQGPKLAMEMERGIVATLKEKEAEQSRS</sequence>
<protein>
    <recommendedName>
        <fullName evidence="3">Proteasome assembly chaperone 3</fullName>
    </recommendedName>
</protein>
<keyword evidence="2" id="KW-1185">Reference proteome</keyword>
<dbReference type="OrthoDB" id="368507at2759"/>
<evidence type="ECO:0008006" key="3">
    <source>
        <dbReference type="Google" id="ProtNLM"/>
    </source>
</evidence>
<proteinExistence type="predicted"/>
<gene>
    <name evidence="1" type="ORF">FIBSPDRAFT_791626</name>
</gene>
<dbReference type="AlphaFoldDB" id="A0A166HCY7"/>